<dbReference type="SUPFAM" id="SSF52540">
    <property type="entry name" value="P-loop containing nucleoside triphosphate hydrolases"/>
    <property type="match status" value="1"/>
</dbReference>
<dbReference type="Pfam" id="PF13469">
    <property type="entry name" value="Sulfotransfer_3"/>
    <property type="match status" value="1"/>
</dbReference>
<dbReference type="Gene3D" id="3.40.50.300">
    <property type="entry name" value="P-loop containing nucleotide triphosphate hydrolases"/>
    <property type="match status" value="1"/>
</dbReference>
<dbReference type="AlphaFoldDB" id="A0A2R8ARV8"/>
<proteinExistence type="predicted"/>
<evidence type="ECO:0000313" key="2">
    <source>
        <dbReference type="Proteomes" id="UP000244911"/>
    </source>
</evidence>
<name>A0A2R8ARV8_9RHOB</name>
<dbReference type="EMBL" id="OMOI01000002">
    <property type="protein sequence ID" value="SPF78700.1"/>
    <property type="molecule type" value="Genomic_DNA"/>
</dbReference>
<dbReference type="Proteomes" id="UP000244911">
    <property type="component" value="Unassembled WGS sequence"/>
</dbReference>
<gene>
    <name evidence="1" type="ORF">ALP8811_02630</name>
</gene>
<evidence type="ECO:0008006" key="3">
    <source>
        <dbReference type="Google" id="ProtNLM"/>
    </source>
</evidence>
<keyword evidence="2" id="KW-1185">Reference proteome</keyword>
<organism evidence="1 2">
    <name type="scientific">Aliiroseovarius pelagivivens</name>
    <dbReference type="NCBI Taxonomy" id="1639690"/>
    <lineage>
        <taxon>Bacteria</taxon>
        <taxon>Pseudomonadati</taxon>
        <taxon>Pseudomonadota</taxon>
        <taxon>Alphaproteobacteria</taxon>
        <taxon>Rhodobacterales</taxon>
        <taxon>Paracoccaceae</taxon>
        <taxon>Aliiroseovarius</taxon>
    </lineage>
</organism>
<evidence type="ECO:0000313" key="1">
    <source>
        <dbReference type="EMBL" id="SPF78700.1"/>
    </source>
</evidence>
<dbReference type="OrthoDB" id="7855297at2"/>
<protein>
    <recommendedName>
        <fullName evidence="3">Sulfotransferase domain-containing protein</fullName>
    </recommendedName>
</protein>
<dbReference type="InterPro" id="IPR027417">
    <property type="entry name" value="P-loop_NTPase"/>
</dbReference>
<reference evidence="1 2" key="1">
    <citation type="submission" date="2018-03" db="EMBL/GenBank/DDBJ databases">
        <authorList>
            <person name="Keele B.F."/>
        </authorList>
    </citation>
    <scope>NUCLEOTIDE SEQUENCE [LARGE SCALE GENOMIC DNA]</scope>
    <source>
        <strain evidence="1 2">CECT 8811</strain>
    </source>
</reference>
<accession>A0A2R8ARV8</accession>
<sequence>MKAVLKSLGNRLQRSSSVTQIEGPVHIIASPYKTGSTSVGKSLIALGVGHREMQHDGALLKATKPAARRYRKQLAGARDFRAFEAAKKDKVLEQFKPLVAKAARYDIFHDAPMGHTHLHPFIRKIIAPEARFIWVNRDPEGWLESVRKWETSHPEIYRYQGLWKTDPDARIANRLAFWKRHHEAFLALADTFPDHCVELQWSDLKSYSALATFYGVDEPKDAFPHTNAAKS</sequence>
<dbReference type="RefSeq" id="WP_108857693.1">
    <property type="nucleotide sequence ID" value="NZ_OMOI01000002.1"/>
</dbReference>